<dbReference type="InterPro" id="IPR050374">
    <property type="entry name" value="RRT5_SRSF_SR"/>
</dbReference>
<dbReference type="Pfam" id="PF00076">
    <property type="entry name" value="RRM_1"/>
    <property type="match status" value="2"/>
</dbReference>
<dbReference type="SMART" id="SM00360">
    <property type="entry name" value="RRM"/>
    <property type="match status" value="3"/>
</dbReference>
<protein>
    <recommendedName>
        <fullName evidence="4">RRM domain-containing protein</fullName>
    </recommendedName>
</protein>
<dbReference type="CDD" id="cd00590">
    <property type="entry name" value="RRM_SF"/>
    <property type="match status" value="1"/>
</dbReference>
<evidence type="ECO:0000259" key="4">
    <source>
        <dbReference type="PROSITE" id="PS50102"/>
    </source>
</evidence>
<gene>
    <name evidence="5" type="ORF">PCOR1329_LOCUS31223</name>
</gene>
<evidence type="ECO:0000256" key="1">
    <source>
        <dbReference type="ARBA" id="ARBA00022884"/>
    </source>
</evidence>
<keyword evidence="1 2" id="KW-0694">RNA-binding</keyword>
<proteinExistence type="predicted"/>
<name>A0ABN9SPA7_9DINO</name>
<comment type="caution">
    <text evidence="5">The sequence shown here is derived from an EMBL/GenBank/DDBJ whole genome shotgun (WGS) entry which is preliminary data.</text>
</comment>
<dbReference type="PANTHER" id="PTHR23003:SF3">
    <property type="entry name" value="FI21236P1-RELATED"/>
    <property type="match status" value="1"/>
</dbReference>
<feature type="compositionally biased region" description="Basic and acidic residues" evidence="3">
    <location>
        <begin position="781"/>
        <end position="793"/>
    </location>
</feature>
<sequence length="820" mass="87538">MQGGMVPAVVAPPEKKMKWTPGGPPADGMPEGEVRFEQAVSVHAAVALSGTSLGGSTITVIPDATSKDGTKITVRGFGPRVAWQELKDHFKSCGAIAHADVKGQGAGHRRGAYPSVGQVRMATAQEAEKAMQLLNGSQLMGSTIEVKLHSGSKDATKLQISGIPPGAAWQELKDHFASCGTVAHAETTPIMPGHQITGEVRFEDPQHAQLALKTLNGSQLGTSQIFISLDQWSTDKTKLLITGIAPGTDWQELKDHFASMGTIAYADVHKLGGKKGGGKGWDAWGAQGGCRGAVFGGCGGAVFGGGKGAFGAKGVFGGAGGGGGKGFPRTPGALTGTVRYENPYSAQMAVAQLNGIFVNGAQLQVDKDWNSQDGTKLWVGGIPPGTGWQDLKDRLHFLYSVLRDVVAFSSPAREPVCHCHFEGNQCEPLSDTGCRHIERILTRQLESVQSQLSASVTVTFCISLAFSFSLVCFLAGLLVGDLQILDTATVRFEPLARGRPVPERCRNDCFLFDPIPVRELSEAIARAKVLADIAGEDIEVDDAEVWVVSDTSHPRFGEQVEPGILDDAGRALLRDTKGVVQLDANDASTEVHVERVNQNDLADWKSRVGGGGDLRLLGTFRTAGGKRFLQAKDAVAKLEETKFDDFPFADPRAVKEYLGGILETTDGSFDSYHQNWCVAAGVSPNSGIAHDHRIILEALRLGLTYDQYNLANSAMGEQLVRRLIQHELAVEKDAKHPDYSGLGYMLAGSTEDKGRVAVPKFTRWIAEKQHQRAFTLKQSRLLREERAAEDKRRGGGQKGFKGASKGNKGDAADGGKGGQG</sequence>
<dbReference type="SUPFAM" id="SSF54928">
    <property type="entry name" value="RNA-binding domain, RBD"/>
    <property type="match status" value="2"/>
</dbReference>
<dbReference type="PROSITE" id="PS50102">
    <property type="entry name" value="RRM"/>
    <property type="match status" value="2"/>
</dbReference>
<dbReference type="PANTHER" id="PTHR23003">
    <property type="entry name" value="RNA RECOGNITION MOTIF RRM DOMAIN CONTAINING PROTEIN"/>
    <property type="match status" value="1"/>
</dbReference>
<feature type="domain" description="RRM" evidence="4">
    <location>
        <begin position="156"/>
        <end position="232"/>
    </location>
</feature>
<evidence type="ECO:0000313" key="5">
    <source>
        <dbReference type="EMBL" id="CAK0833569.1"/>
    </source>
</evidence>
<accession>A0ABN9SPA7</accession>
<reference evidence="5" key="1">
    <citation type="submission" date="2023-10" db="EMBL/GenBank/DDBJ databases">
        <authorList>
            <person name="Chen Y."/>
            <person name="Shah S."/>
            <person name="Dougan E. K."/>
            <person name="Thang M."/>
            <person name="Chan C."/>
        </authorList>
    </citation>
    <scope>NUCLEOTIDE SEQUENCE [LARGE SCALE GENOMIC DNA]</scope>
</reference>
<feature type="domain" description="RRM" evidence="4">
    <location>
        <begin position="70"/>
        <end position="151"/>
    </location>
</feature>
<keyword evidence="6" id="KW-1185">Reference proteome</keyword>
<dbReference type="InterPro" id="IPR035979">
    <property type="entry name" value="RBD_domain_sf"/>
</dbReference>
<evidence type="ECO:0000256" key="3">
    <source>
        <dbReference type="SAM" id="MobiDB-lite"/>
    </source>
</evidence>
<dbReference type="Gene3D" id="3.30.70.330">
    <property type="match status" value="3"/>
</dbReference>
<feature type="region of interest" description="Disordered" evidence="3">
    <location>
        <begin position="778"/>
        <end position="820"/>
    </location>
</feature>
<dbReference type="EMBL" id="CAUYUJ010012226">
    <property type="protein sequence ID" value="CAK0833569.1"/>
    <property type="molecule type" value="Genomic_DNA"/>
</dbReference>
<dbReference type="Proteomes" id="UP001189429">
    <property type="component" value="Unassembled WGS sequence"/>
</dbReference>
<evidence type="ECO:0000256" key="2">
    <source>
        <dbReference type="PROSITE-ProRule" id="PRU00176"/>
    </source>
</evidence>
<dbReference type="InterPro" id="IPR000504">
    <property type="entry name" value="RRM_dom"/>
</dbReference>
<organism evidence="5 6">
    <name type="scientific">Prorocentrum cordatum</name>
    <dbReference type="NCBI Taxonomy" id="2364126"/>
    <lineage>
        <taxon>Eukaryota</taxon>
        <taxon>Sar</taxon>
        <taxon>Alveolata</taxon>
        <taxon>Dinophyceae</taxon>
        <taxon>Prorocentrales</taxon>
        <taxon>Prorocentraceae</taxon>
        <taxon>Prorocentrum</taxon>
    </lineage>
</organism>
<dbReference type="InterPro" id="IPR012677">
    <property type="entry name" value="Nucleotide-bd_a/b_plait_sf"/>
</dbReference>
<evidence type="ECO:0000313" key="6">
    <source>
        <dbReference type="Proteomes" id="UP001189429"/>
    </source>
</evidence>
<feature type="region of interest" description="Disordered" evidence="3">
    <location>
        <begin position="1"/>
        <end position="25"/>
    </location>
</feature>